<dbReference type="STRING" id="693.AKJ17_00575"/>
<evidence type="ECO:0000256" key="5">
    <source>
        <dbReference type="ARBA" id="ARBA00022777"/>
    </source>
</evidence>
<dbReference type="CDD" id="cd00082">
    <property type="entry name" value="HisKA"/>
    <property type="match status" value="1"/>
</dbReference>
<dbReference type="Pfam" id="PF00072">
    <property type="entry name" value="Response_reg"/>
    <property type="match status" value="1"/>
</dbReference>
<evidence type="ECO:0000259" key="10">
    <source>
        <dbReference type="PROSITE" id="PS50109"/>
    </source>
</evidence>
<evidence type="ECO:0000256" key="2">
    <source>
        <dbReference type="ARBA" id="ARBA00012438"/>
    </source>
</evidence>
<comment type="catalytic activity">
    <reaction evidence="1">
        <text>ATP + protein L-histidine = ADP + protein N-phospho-L-histidine.</text>
        <dbReference type="EC" id="2.7.13.3"/>
    </reaction>
</comment>
<dbReference type="Pfam" id="PF00512">
    <property type="entry name" value="HisKA"/>
    <property type="match status" value="1"/>
</dbReference>
<dbReference type="PROSITE" id="PS50109">
    <property type="entry name" value="HIS_KIN"/>
    <property type="match status" value="1"/>
</dbReference>
<evidence type="ECO:0000313" key="12">
    <source>
        <dbReference type="EMBL" id="KOO05327.1"/>
    </source>
</evidence>
<dbReference type="SUPFAM" id="SSF55874">
    <property type="entry name" value="ATPase domain of HSP90 chaperone/DNA topoisomerase II/histidine kinase"/>
    <property type="match status" value="1"/>
</dbReference>
<feature type="domain" description="Histidine kinase" evidence="10">
    <location>
        <begin position="359"/>
        <end position="579"/>
    </location>
</feature>
<evidence type="ECO:0000256" key="6">
    <source>
        <dbReference type="ARBA" id="ARBA00022801"/>
    </source>
</evidence>
<feature type="modified residue" description="4-aspartylphosphate" evidence="8">
    <location>
        <position position="648"/>
    </location>
</feature>
<keyword evidence="7" id="KW-0902">Two-component regulatory system</keyword>
<keyword evidence="13" id="KW-1185">Reference proteome</keyword>
<dbReference type="RefSeq" id="WP_053393838.1">
    <property type="nucleotide sequence ID" value="NZ_LHPJ01000001.1"/>
</dbReference>
<dbReference type="InterPro" id="IPR004358">
    <property type="entry name" value="Sig_transdc_His_kin-like_C"/>
</dbReference>
<accession>A0A0M0HTU7</accession>
<dbReference type="AlphaFoldDB" id="A0A0M0HTU7"/>
<dbReference type="Pfam" id="PF02518">
    <property type="entry name" value="HATPase_c"/>
    <property type="match status" value="1"/>
</dbReference>
<dbReference type="InterPro" id="IPR005467">
    <property type="entry name" value="His_kinase_dom"/>
</dbReference>
<dbReference type="Gene3D" id="3.30.565.10">
    <property type="entry name" value="Histidine kinase-like ATPase, C-terminal domain"/>
    <property type="match status" value="1"/>
</dbReference>
<keyword evidence="6" id="KW-0378">Hydrolase</keyword>
<keyword evidence="9" id="KW-1133">Transmembrane helix</keyword>
<dbReference type="GO" id="GO:0016787">
    <property type="term" value="F:hydrolase activity"/>
    <property type="evidence" value="ECO:0007669"/>
    <property type="project" value="UniProtKB-KW"/>
</dbReference>
<feature type="domain" description="Response regulatory" evidence="11">
    <location>
        <begin position="599"/>
        <end position="716"/>
    </location>
</feature>
<evidence type="ECO:0000256" key="7">
    <source>
        <dbReference type="ARBA" id="ARBA00023012"/>
    </source>
</evidence>
<dbReference type="PATRIC" id="fig|693.5.peg.118"/>
<keyword evidence="4" id="KW-0808">Transferase</keyword>
<dbReference type="InterPro" id="IPR003661">
    <property type="entry name" value="HisK_dim/P_dom"/>
</dbReference>
<dbReference type="InterPro" id="IPR036097">
    <property type="entry name" value="HisK_dim/P_sf"/>
</dbReference>
<dbReference type="InterPro" id="IPR001789">
    <property type="entry name" value="Sig_transdc_resp-reg_receiver"/>
</dbReference>
<dbReference type="Gene3D" id="3.30.450.20">
    <property type="entry name" value="PAS domain"/>
    <property type="match status" value="1"/>
</dbReference>
<evidence type="ECO:0000256" key="9">
    <source>
        <dbReference type="SAM" id="Phobius"/>
    </source>
</evidence>
<dbReference type="EMBL" id="LHPJ01000001">
    <property type="protein sequence ID" value="KOO05327.1"/>
    <property type="molecule type" value="Genomic_DNA"/>
</dbReference>
<dbReference type="GO" id="GO:0000155">
    <property type="term" value="F:phosphorelay sensor kinase activity"/>
    <property type="evidence" value="ECO:0007669"/>
    <property type="project" value="InterPro"/>
</dbReference>
<dbReference type="PANTHER" id="PTHR43047">
    <property type="entry name" value="TWO-COMPONENT HISTIDINE PROTEIN KINASE"/>
    <property type="match status" value="1"/>
</dbReference>
<evidence type="ECO:0000256" key="4">
    <source>
        <dbReference type="ARBA" id="ARBA00022679"/>
    </source>
</evidence>
<sequence>MDIRYSLKRKSKLALAFYLAVVVTLIGTVSYLVVEPPTRQQLEANLDLRTELISAHIQAPVNHSLGILQSIVSIGSSDVKAESKAHHLHNLFALTDGVAVSGGLWPAPFSQDPEVAYASLFFNRTEDGTIERVYSWDDPGSGGYDHADWYQSVINAPIGEVSWSRVYVDPYTQVKMITASSPYYINNIFSGVATVDLSLEGLINFIRLHADEYDLGIFLTDAYGEIILEHQFSHLDGEYIGQNTFGHFKWRVDVVNARRIVDEQVIDVVAKVEAGIIPIMLVCVMLGYFLISRYLIDPIVLIAQKVADSKEGGIIDINYHSNDEVRQLIDTFNQKTVYLEAEKKKALASTQAKSAFLATLSHEIRTPMNGVLGTAQILLKTPLDESQRKHLRALYESGEHMMTLLNEILDFSKIEQGRVELDNQPFPFEAIIGSIHSTYFSLCAEKGLEFKVLSEVPKHRWYRADKARLRQILFNLLNNAVKFTSVGQVTVNVREKYIDNNNFLCIAVTDTGIGIPQRAQEKIFKPFVQAESSTTRRYGGTGLGLSIVKQLCESMGGEVRVVSTPGEGSCFEVLVRVEHSETQTPVATARSKQVYTGLRALIVEDNRTNAAILNALLANKGFTCDCSINGEQAIQAVISGEYDLIFMDHHMPVMDGVEATEVIRTLGTKWSRILIFGCTADLFQESRLHMKHAGVDHIIAKPIDDIELDEALSLYSDTLYQYKPDLKNQDLEKRLHA</sequence>
<keyword evidence="3 8" id="KW-0597">Phosphoprotein</keyword>
<dbReference type="FunFam" id="3.30.565.10:FF:000010">
    <property type="entry name" value="Sensor histidine kinase RcsC"/>
    <property type="match status" value="1"/>
</dbReference>
<gene>
    <name evidence="12" type="ORF">AKJ17_00575</name>
</gene>
<organism evidence="12 13">
    <name type="scientific">Vibrio nereis</name>
    <dbReference type="NCBI Taxonomy" id="693"/>
    <lineage>
        <taxon>Bacteria</taxon>
        <taxon>Pseudomonadati</taxon>
        <taxon>Pseudomonadota</taxon>
        <taxon>Gammaproteobacteria</taxon>
        <taxon>Vibrionales</taxon>
        <taxon>Vibrionaceae</taxon>
        <taxon>Vibrio</taxon>
    </lineage>
</organism>
<dbReference type="PROSITE" id="PS50110">
    <property type="entry name" value="RESPONSE_REGULATORY"/>
    <property type="match status" value="1"/>
</dbReference>
<evidence type="ECO:0000259" key="11">
    <source>
        <dbReference type="PROSITE" id="PS50110"/>
    </source>
</evidence>
<dbReference type="SMART" id="SM00448">
    <property type="entry name" value="REC"/>
    <property type="match status" value="1"/>
</dbReference>
<dbReference type="Proteomes" id="UP000037515">
    <property type="component" value="Unassembled WGS sequence"/>
</dbReference>
<dbReference type="Gene3D" id="1.10.287.130">
    <property type="match status" value="1"/>
</dbReference>
<dbReference type="CDD" id="cd12913">
    <property type="entry name" value="PDC1_MCP_like"/>
    <property type="match status" value="1"/>
</dbReference>
<dbReference type="SUPFAM" id="SSF52172">
    <property type="entry name" value="CheY-like"/>
    <property type="match status" value="1"/>
</dbReference>
<keyword evidence="9" id="KW-0812">Transmembrane</keyword>
<dbReference type="CDD" id="cd16922">
    <property type="entry name" value="HATPase_EvgS-ArcB-TorS-like"/>
    <property type="match status" value="1"/>
</dbReference>
<keyword evidence="9" id="KW-0472">Membrane</keyword>
<evidence type="ECO:0000256" key="8">
    <source>
        <dbReference type="PROSITE-ProRule" id="PRU00169"/>
    </source>
</evidence>
<dbReference type="InterPro" id="IPR011006">
    <property type="entry name" value="CheY-like_superfamily"/>
</dbReference>
<dbReference type="SUPFAM" id="SSF47384">
    <property type="entry name" value="Homodimeric domain of signal transducing histidine kinase"/>
    <property type="match status" value="1"/>
</dbReference>
<dbReference type="SMART" id="SM00388">
    <property type="entry name" value="HisKA"/>
    <property type="match status" value="1"/>
</dbReference>
<dbReference type="InterPro" id="IPR003594">
    <property type="entry name" value="HATPase_dom"/>
</dbReference>
<feature type="transmembrane region" description="Helical" evidence="9">
    <location>
        <begin position="12"/>
        <end position="34"/>
    </location>
</feature>
<dbReference type="SMART" id="SM00387">
    <property type="entry name" value="HATPase_c"/>
    <property type="match status" value="1"/>
</dbReference>
<dbReference type="Pfam" id="PF22673">
    <property type="entry name" value="MCP-like_PDC_1"/>
    <property type="match status" value="1"/>
</dbReference>
<evidence type="ECO:0000256" key="1">
    <source>
        <dbReference type="ARBA" id="ARBA00000085"/>
    </source>
</evidence>
<reference evidence="13" key="1">
    <citation type="submission" date="2015-08" db="EMBL/GenBank/DDBJ databases">
        <title>Vibrio galatheae sp. nov., a novel member of the Vibrionaceae family isolated from the Solomon Islands.</title>
        <authorList>
            <person name="Giubergia S."/>
            <person name="Machado H."/>
            <person name="Mateiu R.V."/>
            <person name="Gram L."/>
        </authorList>
    </citation>
    <scope>NUCLEOTIDE SEQUENCE [LARGE SCALE GENOMIC DNA]</scope>
    <source>
        <strain evidence="13">DSM 19584</strain>
    </source>
</reference>
<evidence type="ECO:0000313" key="13">
    <source>
        <dbReference type="Proteomes" id="UP000037515"/>
    </source>
</evidence>
<comment type="caution">
    <text evidence="12">The sequence shown here is derived from an EMBL/GenBank/DDBJ whole genome shotgun (WGS) entry which is preliminary data.</text>
</comment>
<name>A0A0M0HTU7_VIBNE</name>
<protein>
    <recommendedName>
        <fullName evidence="2">histidine kinase</fullName>
        <ecNumber evidence="2">2.7.13.3</ecNumber>
    </recommendedName>
</protein>
<dbReference type="OrthoDB" id="9810730at2"/>
<dbReference type="PANTHER" id="PTHR43047:SF78">
    <property type="entry name" value="SENSORY_REGULATORY PROTEIN RPFC"/>
    <property type="match status" value="1"/>
</dbReference>
<keyword evidence="5 12" id="KW-0418">Kinase</keyword>
<dbReference type="EC" id="2.7.13.3" evidence="2"/>
<dbReference type="InterPro" id="IPR036890">
    <property type="entry name" value="HATPase_C_sf"/>
</dbReference>
<evidence type="ECO:0000256" key="3">
    <source>
        <dbReference type="ARBA" id="ARBA00022553"/>
    </source>
</evidence>
<dbReference type="PRINTS" id="PR00344">
    <property type="entry name" value="BCTRLSENSOR"/>
</dbReference>
<dbReference type="CDD" id="cd17546">
    <property type="entry name" value="REC_hyHK_CKI1_RcsC-like"/>
    <property type="match status" value="1"/>
</dbReference>
<proteinExistence type="predicted"/>
<dbReference type="Gene3D" id="3.40.50.2300">
    <property type="match status" value="1"/>
</dbReference>